<accession>A0A1T3NP01</accession>
<dbReference type="STRING" id="159449.B4N89_40250"/>
<dbReference type="AlphaFoldDB" id="A0A1T3NP01"/>
<organism evidence="2 3">
    <name type="scientific">Embleya scabrispora</name>
    <dbReference type="NCBI Taxonomy" id="159449"/>
    <lineage>
        <taxon>Bacteria</taxon>
        <taxon>Bacillati</taxon>
        <taxon>Actinomycetota</taxon>
        <taxon>Actinomycetes</taxon>
        <taxon>Kitasatosporales</taxon>
        <taxon>Streptomycetaceae</taxon>
        <taxon>Embleya</taxon>
    </lineage>
</organism>
<comment type="caution">
    <text evidence="2">The sequence shown here is derived from an EMBL/GenBank/DDBJ whole genome shotgun (WGS) entry which is preliminary data.</text>
</comment>
<name>A0A1T3NP01_9ACTN</name>
<feature type="domain" description="PucR C-terminal helix-turn-helix" evidence="1">
    <location>
        <begin position="100"/>
        <end position="157"/>
    </location>
</feature>
<proteinExistence type="predicted"/>
<dbReference type="InterPro" id="IPR025736">
    <property type="entry name" value="PucR_C-HTH_dom"/>
</dbReference>
<evidence type="ECO:0000313" key="2">
    <source>
        <dbReference type="EMBL" id="OPC78390.1"/>
    </source>
</evidence>
<gene>
    <name evidence="2" type="ORF">B4N89_40250</name>
</gene>
<dbReference type="PANTHER" id="PTHR33744:SF1">
    <property type="entry name" value="DNA-BINDING TRANSCRIPTIONAL ACTIVATOR ADER"/>
    <property type="match status" value="1"/>
</dbReference>
<sequence>MLSGNVEREISRIRIRLQGMVGDVPVPAAAGPTVSDPRGTARSFRVAETVLGLLRRRPGEVQPMFSRLGPAQLLFGVPSARLQAFVDQHLGPIQEREGWVATLSAWPATNGSRAAVAELLHLHRNSVGYRIGRIRELIGADPLDPEVTLRLQAALTARELLLALREVP</sequence>
<dbReference type="OrthoDB" id="3190266at2"/>
<dbReference type="PANTHER" id="PTHR33744">
    <property type="entry name" value="CARBOHYDRATE DIACID REGULATOR"/>
    <property type="match status" value="1"/>
</dbReference>
<reference evidence="2 3" key="1">
    <citation type="submission" date="2017-03" db="EMBL/GenBank/DDBJ databases">
        <title>Draft genome sequence of Streptomyces scabrisporus NF3, endophyte isolated from Amphipterygium adstringens.</title>
        <authorList>
            <person name="Vazquez M."/>
            <person name="Ceapa C.D."/>
            <person name="Rodriguez Luna D."/>
            <person name="Sanchez Esquivel S."/>
        </authorList>
    </citation>
    <scope>NUCLEOTIDE SEQUENCE [LARGE SCALE GENOMIC DNA]</scope>
    <source>
        <strain evidence="2 3">NF3</strain>
    </source>
</reference>
<dbReference type="InterPro" id="IPR051448">
    <property type="entry name" value="CdaR-like_regulators"/>
</dbReference>
<dbReference type="Pfam" id="PF13556">
    <property type="entry name" value="HTH_30"/>
    <property type="match status" value="1"/>
</dbReference>
<dbReference type="InterPro" id="IPR042070">
    <property type="entry name" value="PucR_C-HTH_sf"/>
</dbReference>
<evidence type="ECO:0000259" key="1">
    <source>
        <dbReference type="Pfam" id="PF13556"/>
    </source>
</evidence>
<evidence type="ECO:0000313" key="3">
    <source>
        <dbReference type="Proteomes" id="UP000190037"/>
    </source>
</evidence>
<dbReference type="Gene3D" id="1.10.10.2840">
    <property type="entry name" value="PucR C-terminal helix-turn-helix domain"/>
    <property type="match status" value="1"/>
</dbReference>
<dbReference type="Proteomes" id="UP000190037">
    <property type="component" value="Unassembled WGS sequence"/>
</dbReference>
<dbReference type="EMBL" id="MWQN01000003">
    <property type="protein sequence ID" value="OPC78390.1"/>
    <property type="molecule type" value="Genomic_DNA"/>
</dbReference>
<dbReference type="RefSeq" id="WP_078981481.1">
    <property type="nucleotide sequence ID" value="NZ_MWQN01000003.1"/>
</dbReference>
<protein>
    <recommendedName>
        <fullName evidence="1">PucR C-terminal helix-turn-helix domain-containing protein</fullName>
    </recommendedName>
</protein>
<keyword evidence="3" id="KW-1185">Reference proteome</keyword>